<dbReference type="RefSeq" id="WP_088441611.1">
    <property type="nucleotide sequence ID" value="NZ_BMMC01000023.1"/>
</dbReference>
<dbReference type="AlphaFoldDB" id="A0A246JR47"/>
<dbReference type="OrthoDB" id="4552311at2"/>
<dbReference type="Proteomes" id="UP000197361">
    <property type="component" value="Unassembled WGS sequence"/>
</dbReference>
<name>A0A246JR47_9SPHN</name>
<proteinExistence type="predicted"/>
<evidence type="ECO:0000313" key="2">
    <source>
        <dbReference type="Proteomes" id="UP000197361"/>
    </source>
</evidence>
<gene>
    <name evidence="1" type="ORF">CDQ92_11710</name>
</gene>
<dbReference type="EMBL" id="NISK01000003">
    <property type="protein sequence ID" value="OWQ95485.1"/>
    <property type="molecule type" value="Genomic_DNA"/>
</dbReference>
<protein>
    <submittedName>
        <fullName evidence="1">Uncharacterized protein</fullName>
    </submittedName>
</protein>
<keyword evidence="2" id="KW-1185">Reference proteome</keyword>
<accession>A0A246JR47</accession>
<evidence type="ECO:0000313" key="1">
    <source>
        <dbReference type="EMBL" id="OWQ95485.1"/>
    </source>
</evidence>
<comment type="caution">
    <text evidence="1">The sequence shown here is derived from an EMBL/GenBank/DDBJ whole genome shotgun (WGS) entry which is preliminary data.</text>
</comment>
<organism evidence="1 2">
    <name type="scientific">Sphingopyxis bauzanensis</name>
    <dbReference type="NCBI Taxonomy" id="651663"/>
    <lineage>
        <taxon>Bacteria</taxon>
        <taxon>Pseudomonadati</taxon>
        <taxon>Pseudomonadota</taxon>
        <taxon>Alphaproteobacteria</taxon>
        <taxon>Sphingomonadales</taxon>
        <taxon>Sphingomonadaceae</taxon>
        <taxon>Sphingopyxis</taxon>
    </lineage>
</organism>
<sequence length="188" mass="21238">MSDSDVSFEAWPTDCADDDLHILRLSYLDGGLSATKLMEDGRYRRFSVNSDTTSDIALSVKILSYSKAEVFELLFPSVVAYRVLDEHSLTELWSLERPNHAMFRVKGHRWTQESPISFAFADDRSWMIVTDWDCVEVLTTEPPVIRSLGKATCEIVEDSHVDASDDDRVLAAPHILDGAKLTKTKRVL</sequence>
<reference evidence="1 2" key="1">
    <citation type="journal article" date="2010" name="Int. J. Syst. Evol. Microbiol.">
        <title>Sphingopyxis bauzanensis sp. nov., a psychrophilic bacterium isolated from soil.</title>
        <authorList>
            <person name="Zhang D.C."/>
            <person name="Liu H.C."/>
            <person name="Xin Y.H."/>
            <person name="Zhou Y.G."/>
            <person name="Schinner F."/>
            <person name="Margesin R."/>
        </authorList>
    </citation>
    <scope>NUCLEOTIDE SEQUENCE [LARGE SCALE GENOMIC DNA]</scope>
    <source>
        <strain evidence="1 2">DSM 22271</strain>
    </source>
</reference>